<protein>
    <submittedName>
        <fullName evidence="2">3-oxoacyl-ACP synthase</fullName>
    </submittedName>
</protein>
<organism evidence="2 3">
    <name type="scientific">Campylobacter lari</name>
    <dbReference type="NCBI Taxonomy" id="201"/>
    <lineage>
        <taxon>Bacteria</taxon>
        <taxon>Pseudomonadati</taxon>
        <taxon>Campylobacterota</taxon>
        <taxon>Epsilonproteobacteria</taxon>
        <taxon>Campylobacterales</taxon>
        <taxon>Campylobacteraceae</taxon>
        <taxon>Campylobacter</taxon>
    </lineage>
</organism>
<name>A0A6L1KZZ2_CAMLA</name>
<dbReference type="SUPFAM" id="SSF53901">
    <property type="entry name" value="Thiolase-like"/>
    <property type="match status" value="2"/>
</dbReference>
<accession>A0A6L1KZZ2</accession>
<dbReference type="Pfam" id="PF08545">
    <property type="entry name" value="ACP_syn_III"/>
    <property type="match status" value="1"/>
</dbReference>
<dbReference type="AlphaFoldDB" id="A0A6L1KZZ2"/>
<dbReference type="InterPro" id="IPR013751">
    <property type="entry name" value="ACP_syn_III_N"/>
</dbReference>
<feature type="domain" description="Beta-ketoacyl-[acyl-carrier-protein] synthase III N-terminal" evidence="1">
    <location>
        <begin position="116"/>
        <end position="181"/>
    </location>
</feature>
<dbReference type="GO" id="GO:0006633">
    <property type="term" value="P:fatty acid biosynthetic process"/>
    <property type="evidence" value="ECO:0007669"/>
    <property type="project" value="InterPro"/>
</dbReference>
<proteinExistence type="predicted"/>
<dbReference type="PANTHER" id="PTHR34069:SF2">
    <property type="entry name" value="BETA-KETOACYL-[ACYL-CARRIER-PROTEIN] SYNTHASE III"/>
    <property type="match status" value="1"/>
</dbReference>
<dbReference type="Proteomes" id="UP000476009">
    <property type="component" value="Unassembled WGS sequence"/>
</dbReference>
<evidence type="ECO:0000259" key="1">
    <source>
        <dbReference type="Pfam" id="PF08545"/>
    </source>
</evidence>
<comment type="caution">
    <text evidence="2">The sequence shown here is derived from an EMBL/GenBank/DDBJ whole genome shotgun (WGS) entry which is preliminary data.</text>
</comment>
<evidence type="ECO:0000313" key="3">
    <source>
        <dbReference type="Proteomes" id="UP000476009"/>
    </source>
</evidence>
<gene>
    <name evidence="2" type="ORF">A9458_04000</name>
</gene>
<dbReference type="EMBL" id="AACKNS010000004">
    <property type="protein sequence ID" value="EAK9994009.1"/>
    <property type="molecule type" value="Genomic_DNA"/>
</dbReference>
<dbReference type="GO" id="GO:0044550">
    <property type="term" value="P:secondary metabolite biosynthetic process"/>
    <property type="evidence" value="ECO:0007669"/>
    <property type="project" value="TreeGrafter"/>
</dbReference>
<evidence type="ECO:0000313" key="2">
    <source>
        <dbReference type="EMBL" id="EAK9994009.1"/>
    </source>
</evidence>
<dbReference type="Gene3D" id="3.40.47.10">
    <property type="match status" value="1"/>
</dbReference>
<sequence length="334" mass="37656">MNIETINHFIKAVSIVLPKNPLHKEDELKLCNINERKYQLLQENSGIFNHFVSDESTYSSDLATQALEELFSKDILKKDEIDLLVFTSFTPDYLAPACTSLIHKNLNLSSHTLCLDVLGFCPGFLQSLLQVFLALNQPGIKKAVLICASVKSKAIDAQKDKITFLNNSDSASAILIEKNTNIEDKSYFAQKIFSAQCIEETLPYSGLQTNSNKNIQANTTLAFSFTMQNYPAFFQDFFEHFNLKKTSFDEFFIHSSDNFSKQKLYEKLNLNFTQDNILKNYGNTTINKLPLELASYAGGGDKQIFLGSFGTGITFNACSLKINFDKLQSFIKVL</sequence>
<dbReference type="PANTHER" id="PTHR34069">
    <property type="entry name" value="3-OXOACYL-[ACYL-CARRIER-PROTEIN] SYNTHASE 3"/>
    <property type="match status" value="1"/>
</dbReference>
<reference evidence="2 3" key="1">
    <citation type="submission" date="2018-05" db="EMBL/GenBank/DDBJ databases">
        <authorList>
            <consortium name="PulseNet: The National Subtyping Network for Foodborne Disease Surveillance"/>
            <person name="Tarr C.L."/>
            <person name="Trees E."/>
            <person name="Katz L.S."/>
            <person name="Carleton-Romer H.A."/>
            <person name="Stroika S."/>
            <person name="Kucerova Z."/>
            <person name="Roache K.F."/>
            <person name="Sabol A.L."/>
            <person name="Besser J."/>
            <person name="Gerner-Smidt P."/>
        </authorList>
    </citation>
    <scope>NUCLEOTIDE SEQUENCE [LARGE SCALE GENOMIC DNA]</scope>
    <source>
        <strain evidence="2 3">D5625</strain>
    </source>
</reference>
<dbReference type="GO" id="GO:0004315">
    <property type="term" value="F:3-oxoacyl-[acyl-carrier-protein] synthase activity"/>
    <property type="evidence" value="ECO:0007669"/>
    <property type="project" value="InterPro"/>
</dbReference>
<dbReference type="InterPro" id="IPR016039">
    <property type="entry name" value="Thiolase-like"/>
</dbReference>